<protein>
    <submittedName>
        <fullName evidence="1">Uncharacterized protein</fullName>
    </submittedName>
</protein>
<gene>
    <name evidence="1" type="ORF">C3729_13050</name>
</gene>
<comment type="caution">
    <text evidence="1">The sequence shown here is derived from an EMBL/GenBank/DDBJ whole genome shotgun (WGS) entry which is preliminary data.</text>
</comment>
<dbReference type="AlphaFoldDB" id="A0A2S7I1M3"/>
<evidence type="ECO:0000313" key="2">
    <source>
        <dbReference type="Proteomes" id="UP000238565"/>
    </source>
</evidence>
<evidence type="ECO:0000313" key="1">
    <source>
        <dbReference type="EMBL" id="PPZ90474.1"/>
    </source>
</evidence>
<dbReference type="EMBL" id="PTPZ01000013">
    <property type="protein sequence ID" value="PPZ90474.1"/>
    <property type="molecule type" value="Genomic_DNA"/>
</dbReference>
<dbReference type="RefSeq" id="WP_165785786.1">
    <property type="nucleotide sequence ID" value="NZ_PTPZ01000013.1"/>
</dbReference>
<feature type="non-terminal residue" evidence="1">
    <location>
        <position position="1"/>
    </location>
</feature>
<reference evidence="1 2" key="1">
    <citation type="submission" date="2018-02" db="EMBL/GenBank/DDBJ databases">
        <title>Draft genome sequence of bacterial isolates from marine environment.</title>
        <authorList>
            <person name="Singh S.K."/>
            <person name="Hill R."/>
            <person name="Major S."/>
            <person name="Cai H."/>
            <person name="Li Y."/>
        </authorList>
    </citation>
    <scope>NUCLEOTIDE SEQUENCE [LARGE SCALE GENOMIC DNA]</scope>
    <source>
        <strain evidence="1 2">IMET F</strain>
    </source>
</reference>
<proteinExistence type="predicted"/>
<dbReference type="Proteomes" id="UP000238565">
    <property type="component" value="Unassembled WGS sequence"/>
</dbReference>
<name>A0A2S7I1M3_9FLAO</name>
<sequence>FIYRGLKKSDFFADGKLLATNQTESKLVEKVNAEFDNFYKNKPGNEKPVFLASFLGYRELTDIAQNENDLLDEYFFKISDTETDKVAFELPMVERGTLLGSVESTLGIDVVLNEGDFFMKDNPNPFQLNLKFARAKEHKLSTNIATNNYQKKLVRESASMFMDIAAFYGLHTQGKGKIYINASTEPLTTTANIYSLIEKYQTKNTTYLYIQSNRQRSYDFYGNYHLEDTTNIKVGADASNLTKATFGVKDDWAVKAFDNYNQLVLQLTTDNYTDAAVYVKTGVLNVNTTHEDYYLRNDNLLQKPSTDPNVTVDTNYTKPITFNVVTTGTENSPICNFIQLICETKKLLVQTEEITDPATNTTETINYYLKDIDDVFGMIDESPVIKEKQERQLHYVVDQNLLLINFNNATGGKDIATVTSKRTQDIIQKNEDETLSRITYETLLHNIRQSNNTFTESLSAYSDNTNSGTIHYDKNKNNFYQPEKPYYLKTQVFTDSQSGNTVTGLTLEVETGGLPSKKLLGLTKDENQLYLNILSEIDTTGVKKYNNAKFYLKNLLGNEEDYYTTTEGVKYRLYELYLIAEDREGKIVLLKPSEPTKPVQVSTIDQCVFATQEYSKYVPTLERAGLVMLKLEL</sequence>
<organism evidence="1 2">
    <name type="scientific">Cloacibacterium normanense</name>
    <dbReference type="NCBI Taxonomy" id="237258"/>
    <lineage>
        <taxon>Bacteria</taxon>
        <taxon>Pseudomonadati</taxon>
        <taxon>Bacteroidota</taxon>
        <taxon>Flavobacteriia</taxon>
        <taxon>Flavobacteriales</taxon>
        <taxon>Weeksellaceae</taxon>
    </lineage>
</organism>
<accession>A0A2S7I1M3</accession>